<dbReference type="GO" id="GO:0005615">
    <property type="term" value="C:extracellular space"/>
    <property type="evidence" value="ECO:0000318"/>
    <property type="project" value="GO_Central"/>
</dbReference>
<proteinExistence type="predicted"/>
<dbReference type="Proteomes" id="UP000001064">
    <property type="component" value="Unassembled WGS sequence"/>
</dbReference>
<dbReference type="KEGG" id="dpp:DICPUDRAFT_91029"/>
<reference evidence="5" key="1">
    <citation type="journal article" date="2011" name="Genome Biol.">
        <title>Comparative genomics of the social amoebae Dictyostelium discoideum and Dictyostelium purpureum.</title>
        <authorList>
            <consortium name="US DOE Joint Genome Institute (JGI-PGF)"/>
            <person name="Sucgang R."/>
            <person name="Kuo A."/>
            <person name="Tian X."/>
            <person name="Salerno W."/>
            <person name="Parikh A."/>
            <person name="Feasley C.L."/>
            <person name="Dalin E."/>
            <person name="Tu H."/>
            <person name="Huang E."/>
            <person name="Barry K."/>
            <person name="Lindquist E."/>
            <person name="Shapiro H."/>
            <person name="Bruce D."/>
            <person name="Schmutz J."/>
            <person name="Salamov A."/>
            <person name="Fey P."/>
            <person name="Gaudet P."/>
            <person name="Anjard C."/>
            <person name="Babu M.M."/>
            <person name="Basu S."/>
            <person name="Bushmanova Y."/>
            <person name="van der Wel H."/>
            <person name="Katoh-Kurasawa M."/>
            <person name="Dinh C."/>
            <person name="Coutinho P.M."/>
            <person name="Saito T."/>
            <person name="Elias M."/>
            <person name="Schaap P."/>
            <person name="Kay R.R."/>
            <person name="Henrissat B."/>
            <person name="Eichinger L."/>
            <person name="Rivero F."/>
            <person name="Putnam N.H."/>
            <person name="West C.M."/>
            <person name="Loomis W.F."/>
            <person name="Chisholm R.L."/>
            <person name="Shaulsky G."/>
            <person name="Strassmann J.E."/>
            <person name="Queller D.C."/>
            <person name="Kuspa A."/>
            <person name="Grigoriev I.V."/>
        </authorList>
    </citation>
    <scope>NUCLEOTIDE SEQUENCE [LARGE SCALE GENOMIC DNA]</scope>
    <source>
        <strain evidence="5">QSDP1</strain>
    </source>
</reference>
<organism evidence="4 5">
    <name type="scientific">Dictyostelium purpureum</name>
    <name type="common">Slime mold</name>
    <dbReference type="NCBI Taxonomy" id="5786"/>
    <lineage>
        <taxon>Eukaryota</taxon>
        <taxon>Amoebozoa</taxon>
        <taxon>Evosea</taxon>
        <taxon>Eumycetozoa</taxon>
        <taxon>Dictyostelia</taxon>
        <taxon>Dictyosteliales</taxon>
        <taxon>Dictyosteliaceae</taxon>
        <taxon>Dictyostelium</taxon>
    </lineage>
</organism>
<accession>F0Z6L0</accession>
<feature type="region of interest" description="Disordered" evidence="1">
    <location>
        <begin position="315"/>
        <end position="335"/>
    </location>
</feature>
<dbReference type="RefSeq" id="XP_003283060.1">
    <property type="nucleotide sequence ID" value="XM_003283012.1"/>
</dbReference>
<dbReference type="OMA" id="PFNHYCE"/>
<dbReference type="GO" id="GO:0048019">
    <property type="term" value="F:receptor antagonist activity"/>
    <property type="evidence" value="ECO:0000318"/>
    <property type="project" value="GO_Central"/>
</dbReference>
<evidence type="ECO:0000313" key="5">
    <source>
        <dbReference type="Proteomes" id="UP000001064"/>
    </source>
</evidence>
<evidence type="ECO:0000256" key="2">
    <source>
        <dbReference type="SAM" id="SignalP"/>
    </source>
</evidence>
<dbReference type="GeneID" id="10503443"/>
<protein>
    <recommendedName>
        <fullName evidence="3">Dickkopf N-terminal cysteine-rich domain-containing protein</fullName>
    </recommendedName>
</protein>
<name>F0Z6L0_DICPU</name>
<dbReference type="PANTHER" id="PTHR33459:SF7">
    <property type="entry name" value="DD-GDCA PROTEIN"/>
    <property type="match status" value="1"/>
</dbReference>
<keyword evidence="5" id="KW-1185">Reference proteome</keyword>
<dbReference type="PANTHER" id="PTHR33459">
    <property type="entry name" value="DD-GDCA PROTEIN"/>
    <property type="match status" value="1"/>
</dbReference>
<dbReference type="EMBL" id="GL870942">
    <property type="protein sequence ID" value="EGC40513.1"/>
    <property type="molecule type" value="Genomic_DNA"/>
</dbReference>
<feature type="signal peptide" evidence="2">
    <location>
        <begin position="1"/>
        <end position="21"/>
    </location>
</feature>
<keyword evidence="2" id="KW-0732">Signal</keyword>
<feature type="chain" id="PRO_5003263387" description="Dickkopf N-terminal cysteine-rich domain-containing protein" evidence="2">
    <location>
        <begin position="22"/>
        <end position="356"/>
    </location>
</feature>
<dbReference type="GO" id="GO:0090090">
    <property type="term" value="P:negative regulation of canonical Wnt signaling pathway"/>
    <property type="evidence" value="ECO:0000318"/>
    <property type="project" value="GO_Central"/>
</dbReference>
<dbReference type="InParanoid" id="F0Z6L0"/>
<feature type="domain" description="Dickkopf N-terminal cysteine-rich" evidence="3">
    <location>
        <begin position="120"/>
        <end position="167"/>
    </location>
</feature>
<dbReference type="InterPro" id="IPR052326">
    <property type="entry name" value="Diff-Dev_Assoc_Protein"/>
</dbReference>
<dbReference type="eggNOG" id="ENOG502TGMX">
    <property type="taxonomic scope" value="Eukaryota"/>
</dbReference>
<gene>
    <name evidence="4" type="ORF">DICPUDRAFT_91029</name>
</gene>
<evidence type="ECO:0000259" key="3">
    <source>
        <dbReference type="Pfam" id="PF04706"/>
    </source>
</evidence>
<dbReference type="GO" id="GO:0039706">
    <property type="term" value="F:co-receptor binding"/>
    <property type="evidence" value="ECO:0000318"/>
    <property type="project" value="GO_Central"/>
</dbReference>
<dbReference type="VEuPathDB" id="AmoebaDB:DICPUDRAFT_91029"/>
<dbReference type="AlphaFoldDB" id="F0Z6L0"/>
<dbReference type="OrthoDB" id="4405280at2759"/>
<sequence>MKNLKILFLIIFLTSIKLIIADESCSWPDFKKSGDECENSDDCEYPNFCKDGQCSGLLQQGDPCSSDEECGFLYNQQAVCVDSVCQINLKNGDPCGEGHPGVCIEGTICQYSRCQIEGNKCKVDSDCPFNHYCEDTSSTCTPIVTQNSCSRDSMCPMTHVCYKSQCIAKFTKEISEPCFNNGELCNVFGGEECSTMDKICKSNSRYGSSCYVDGDCGSGKCNCQDGKKICVGANYTLSNGNCLKMLNDFMGCTQNVTNRDLCYSLNPILCPCFKEYECFKYECFGNEHFNPKKSSYYRSLKCVSKNSDVLINQEGANGSNGKSSNNNKQGSSASSVTPFKSISLLLSVLLFIFSLF</sequence>
<evidence type="ECO:0000313" key="4">
    <source>
        <dbReference type="EMBL" id="EGC40513.1"/>
    </source>
</evidence>
<dbReference type="Pfam" id="PF04706">
    <property type="entry name" value="Dickkopf_N"/>
    <property type="match status" value="1"/>
</dbReference>
<evidence type="ECO:0000256" key="1">
    <source>
        <dbReference type="SAM" id="MobiDB-lite"/>
    </source>
</evidence>
<dbReference type="InterPro" id="IPR006796">
    <property type="entry name" value="Dickkopf_N"/>
</dbReference>